<name>A0ACC3NNF6_9PEZI</name>
<dbReference type="EMBL" id="JAUTXU010000026">
    <property type="protein sequence ID" value="KAK3719539.1"/>
    <property type="molecule type" value="Genomic_DNA"/>
</dbReference>
<organism evidence="1 2">
    <name type="scientific">Vermiconidia calcicola</name>
    <dbReference type="NCBI Taxonomy" id="1690605"/>
    <lineage>
        <taxon>Eukaryota</taxon>
        <taxon>Fungi</taxon>
        <taxon>Dikarya</taxon>
        <taxon>Ascomycota</taxon>
        <taxon>Pezizomycotina</taxon>
        <taxon>Dothideomycetes</taxon>
        <taxon>Dothideomycetidae</taxon>
        <taxon>Mycosphaerellales</taxon>
        <taxon>Extremaceae</taxon>
        <taxon>Vermiconidia</taxon>
    </lineage>
</organism>
<dbReference type="Proteomes" id="UP001281147">
    <property type="component" value="Unassembled WGS sequence"/>
</dbReference>
<gene>
    <name evidence="1" type="primary">UTP4_1</name>
    <name evidence="1" type="ORF">LTR37_004397</name>
</gene>
<evidence type="ECO:0000313" key="2">
    <source>
        <dbReference type="Proteomes" id="UP001281147"/>
    </source>
</evidence>
<protein>
    <submittedName>
        <fullName evidence="1">U3 small nucleolar RNA-associated protein</fullName>
    </submittedName>
</protein>
<accession>A0ACC3NNF6</accession>
<comment type="caution">
    <text evidence="1">The sequence shown here is derived from an EMBL/GenBank/DDBJ whole genome shotgun (WGS) entry which is preliminary data.</text>
</comment>
<reference evidence="1" key="1">
    <citation type="submission" date="2023-07" db="EMBL/GenBank/DDBJ databases">
        <title>Black Yeasts Isolated from many extreme environments.</title>
        <authorList>
            <person name="Coleine C."/>
            <person name="Stajich J.E."/>
            <person name="Selbmann L."/>
        </authorList>
    </citation>
    <scope>NUCLEOTIDE SEQUENCE</scope>
    <source>
        <strain evidence="1">CCFEE 5714</strain>
    </source>
</reference>
<evidence type="ECO:0000313" key="1">
    <source>
        <dbReference type="EMBL" id="KAK3719539.1"/>
    </source>
</evidence>
<keyword evidence="2" id="KW-1185">Reference proteome</keyword>
<sequence length="908" mass="100071">MDVHRSRFVPYPASAISALAFSRSSDSGYTGPLPALKLAIGRANGNIEIWDPQKGLWVQEAILLGNNISIDALAWTQDPDEKDAEGHVLPGQQRLFSIASSAAITEWNLATGQPKRRSTGNFSEVWCFAAQPRWKPQKNSEEEARAQELIAGCGDGTIVLLSTTDDDLQFKRFLARVSGKKARCMCITYQNRDRVVAGFADSMIRIYDTRNGSLLRTMSLGVSIPGAPKSALVWQVKCLPNGDIVSGDSNGEVKFWDGRTYSLVQRISGHESDCLDLIVSSDGRTVMSGSIDGRMAIYRQSTGDQGRKSWARSSHRRVHSGEVKAMAAFDSKGMSVVVSGGSDLTPMVQPLREYGKENLRALPALPQQPPVASAPKARLVASWWEKSIYVWRITKQSTVDSVPEPQRPRKLVARIGLDTKDNIQSASLAFDGRLLAAATTTEVKVFQLRKRMELDALAVRKLAVPGDFATLGAHVIEFSPDGEWLAGATPEGEVHVVRITHDTENPKHLQVLSKAVELERQHRSVQPSSAFKAYERTVNRLTFAPDSSVLVAADRAGYLDSWILEGHEDPTAPAIDIAKHESKVGSSDAGSDSGSSSDSSDEDDSNIIFFGQHWTDNPAAHLLPKLDSQALVMTFRPSRLRQNGQSMVNGNPGIHSTRNNPHAHSHELPRGEHRLWVLTAKHEMFEFDVLAGRLSDWSRRNPTATLPDDISKIRDRVMGAVWDVEAQRQRLWLYGSSFVCMLNVGVDLADSGHPQALTKRRRKPKGDSEGYESDRKRRKLESGAGGKVASALRNGAPEIVKRHEEDGALTDVKLNGQEKLTQDSDNDDDEDDERMDLQLTRIRNGGNDSDALSAVAKSTGERQWWCTFKYRPILGMVPLEDDSDATDGGPLEVVLIERPVWDVQNQSS</sequence>
<proteinExistence type="predicted"/>